<evidence type="ECO:0000259" key="1">
    <source>
        <dbReference type="SMART" id="SM00953"/>
    </source>
</evidence>
<sequence>MNCCTDCFLDKELKGFVYSNSNIVSICDFCGKQETETINTQELQEQFISLLNIYVVDENGQDIVSTLQSDWGIFKIDDPKIIKKLLEAILDGLEEDYSRFLNSKIRLSIPSETIELINSWNSFKNEIKKENRFFIKNPADLESIAETFPVREYSKGKMFYRSRISNDENGYPPEKMGKPPHKLSKSGRANPQGIPYLYVAQSIDTTLYEARVTFLDYVSIGEFKLIDNIKVITLRDSFQVSPFIEDFSIEKYIKNKEFIDLLESELAKPLRRQDNELDYLPTQYLCEYIKHFGYDGVEYGSSLHKGGINLVIFDETKLECKSTRVLEVSKIDIEYKEL</sequence>
<keyword evidence="3" id="KW-1185">Reference proteome</keyword>
<dbReference type="AlphaFoldDB" id="A0A9X4EMZ8"/>
<feature type="domain" description="RES" evidence="1">
    <location>
        <begin position="172"/>
        <end position="324"/>
    </location>
</feature>
<accession>A0A9X4EMZ8</accession>
<dbReference type="SMART" id="SM00953">
    <property type="entry name" value="RES"/>
    <property type="match status" value="1"/>
</dbReference>
<organism evidence="2 3">
    <name type="scientific">Tenacibaculum larymnensis</name>
    <dbReference type="NCBI Taxonomy" id="2878201"/>
    <lineage>
        <taxon>Bacteria</taxon>
        <taxon>Pseudomonadati</taxon>
        <taxon>Bacteroidota</taxon>
        <taxon>Flavobacteriia</taxon>
        <taxon>Flavobacteriales</taxon>
        <taxon>Flavobacteriaceae</taxon>
        <taxon>Tenacibaculum</taxon>
    </lineage>
</organism>
<comment type="caution">
    <text evidence="2">The sequence shown here is derived from an EMBL/GenBank/DDBJ whole genome shotgun (WGS) entry which is preliminary data.</text>
</comment>
<dbReference type="Proteomes" id="UP001149303">
    <property type="component" value="Unassembled WGS sequence"/>
</dbReference>
<gene>
    <name evidence="2" type="ORF">LCI24_04465</name>
</gene>
<dbReference type="InterPro" id="IPR014914">
    <property type="entry name" value="RES_dom"/>
</dbReference>
<protein>
    <submittedName>
        <fullName evidence="2">RES domain-containing protein</fullName>
    </submittedName>
</protein>
<name>A0A9X4EMZ8_9FLAO</name>
<reference evidence="2" key="1">
    <citation type="submission" date="2021-09" db="EMBL/GenBank/DDBJ databases">
        <authorList>
            <person name="Smyrli M."/>
        </authorList>
    </citation>
    <scope>NUCLEOTIDE SEQUENCE</scope>
    <source>
        <strain evidence="2">LAR25</strain>
    </source>
</reference>
<dbReference type="RefSeq" id="WP_274639361.1">
    <property type="nucleotide sequence ID" value="NZ_JAIWJY010000002.1"/>
</dbReference>
<evidence type="ECO:0000313" key="3">
    <source>
        <dbReference type="Proteomes" id="UP001149303"/>
    </source>
</evidence>
<dbReference type="InterPro" id="IPR041206">
    <property type="entry name" value="HEPN/RES_NTD1"/>
</dbReference>
<evidence type="ECO:0000313" key="2">
    <source>
        <dbReference type="EMBL" id="MDE1206043.1"/>
    </source>
</evidence>
<dbReference type="Pfam" id="PF18870">
    <property type="entry name" value="HEPN_RES_NTD1"/>
    <property type="match status" value="1"/>
</dbReference>
<dbReference type="Pfam" id="PF08808">
    <property type="entry name" value="RES"/>
    <property type="match status" value="1"/>
</dbReference>
<dbReference type="EMBL" id="JAIWJY010000002">
    <property type="protein sequence ID" value="MDE1206043.1"/>
    <property type="molecule type" value="Genomic_DNA"/>
</dbReference>
<proteinExistence type="predicted"/>